<dbReference type="EMBL" id="AAOW01000020">
    <property type="protein sequence ID" value="EAR60250.1"/>
    <property type="molecule type" value="Genomic_DNA"/>
</dbReference>
<evidence type="ECO:0008006" key="3">
    <source>
        <dbReference type="Google" id="ProtNLM"/>
    </source>
</evidence>
<name>A0A7U8GRK8_NEPCE</name>
<dbReference type="AlphaFoldDB" id="A0A7U8GRK8"/>
<gene>
    <name evidence="1" type="ORF">MED92_02254</name>
</gene>
<accession>A0A7U8GRK8</accession>
<dbReference type="Gene3D" id="3.40.50.150">
    <property type="entry name" value="Vaccinia Virus protein VP39"/>
    <property type="match status" value="1"/>
</dbReference>
<proteinExistence type="predicted"/>
<evidence type="ECO:0000313" key="2">
    <source>
        <dbReference type="Proteomes" id="UP000002171"/>
    </source>
</evidence>
<dbReference type="InterPro" id="IPR029063">
    <property type="entry name" value="SAM-dependent_MTases_sf"/>
</dbReference>
<dbReference type="RefSeq" id="WP_007022468.1">
    <property type="nucleotide sequence ID" value="NZ_CH724127.1"/>
</dbReference>
<dbReference type="CDD" id="cd02440">
    <property type="entry name" value="AdoMet_MTases"/>
    <property type="match status" value="1"/>
</dbReference>
<dbReference type="OrthoDB" id="9772751at2"/>
<protein>
    <recommendedName>
        <fullName evidence="3">Methyltransferase type 11 domain-containing protein</fullName>
    </recommendedName>
</protein>
<dbReference type="SUPFAM" id="SSF53335">
    <property type="entry name" value="S-adenosyl-L-methionine-dependent methyltransferases"/>
    <property type="match status" value="1"/>
</dbReference>
<sequence length="243" mass="27008">MDNFPAVSAEWAMSECPEARDAERSKLLELAQLRPGIRVLDLQAAGGYLSDGIYEHLHGDVEIICLEPCKQLNSRLSDNYLLVEDPVERWASVPDCSVDLVVGLAGLHHSNDQQATVDEAFRVLKPGGQVVICDVIEDTGMARWLNEFVNENNPKGHEGAFLNEGQLTSLFEKSGFKGCDETVESVPWVFDSPESSARFFKGLFGLNSSENGVLEAMGRYLKLEFSEAQCQVEWYLIYGRATK</sequence>
<reference evidence="1 2" key="1">
    <citation type="submission" date="2006-02" db="EMBL/GenBank/DDBJ databases">
        <authorList>
            <person name="Pinhassi J."/>
            <person name="Pedros-Alio C."/>
            <person name="Ferriera S."/>
            <person name="Johnson J."/>
            <person name="Kravitz S."/>
            <person name="Halpern A."/>
            <person name="Remington K."/>
            <person name="Beeson K."/>
            <person name="Tran B."/>
            <person name="Rogers Y.-H."/>
            <person name="Friedman R."/>
            <person name="Venter J.C."/>
        </authorList>
    </citation>
    <scope>NUCLEOTIDE SEQUENCE [LARGE SCALE GENOMIC DNA]</scope>
    <source>
        <strain evidence="1 2">MED92</strain>
    </source>
</reference>
<comment type="caution">
    <text evidence="1">The sequence shown here is derived from an EMBL/GenBank/DDBJ whole genome shotgun (WGS) entry which is preliminary data.</text>
</comment>
<keyword evidence="2" id="KW-1185">Reference proteome</keyword>
<organism evidence="1 2">
    <name type="scientific">Neptuniibacter caesariensis</name>
    <dbReference type="NCBI Taxonomy" id="207954"/>
    <lineage>
        <taxon>Bacteria</taxon>
        <taxon>Pseudomonadati</taxon>
        <taxon>Pseudomonadota</taxon>
        <taxon>Gammaproteobacteria</taxon>
        <taxon>Oceanospirillales</taxon>
        <taxon>Oceanospirillaceae</taxon>
        <taxon>Neptuniibacter</taxon>
    </lineage>
</organism>
<dbReference type="Proteomes" id="UP000002171">
    <property type="component" value="Unassembled WGS sequence"/>
</dbReference>
<evidence type="ECO:0000313" key="1">
    <source>
        <dbReference type="EMBL" id="EAR60250.1"/>
    </source>
</evidence>
<dbReference type="Pfam" id="PF13489">
    <property type="entry name" value="Methyltransf_23"/>
    <property type="match status" value="1"/>
</dbReference>